<dbReference type="Proteomes" id="UP001201273">
    <property type="component" value="Unassembled WGS sequence"/>
</dbReference>
<gene>
    <name evidence="2" type="ORF">K6Y31_03370</name>
</gene>
<comment type="caution">
    <text evidence="2">The sequence shown here is derived from an EMBL/GenBank/DDBJ whole genome shotgun (WGS) entry which is preliminary data.</text>
</comment>
<name>A0ABS8W6E6_9GAMM</name>
<sequence>MEFDIKYGSAFSIDKWGFVGKGKVKISDDKITFSGRQAWPAWKKLLTGLIFFSIPTYFLKFGLAFVLPTFVVVHYLCVSKNQLSVLRSSISNIEQKGKKISSKAQQLDSKHNKKSLFQAYNIQVAQDLISALKSKKL</sequence>
<proteinExistence type="predicted"/>
<dbReference type="RefSeq" id="WP_233051426.1">
    <property type="nucleotide sequence ID" value="NZ_JAIMJA010000002.1"/>
</dbReference>
<accession>A0ABS8W6E6</accession>
<keyword evidence="1" id="KW-0812">Transmembrane</keyword>
<keyword evidence="1" id="KW-0472">Membrane</keyword>
<dbReference type="EMBL" id="JAIMJA010000002">
    <property type="protein sequence ID" value="MCE2593850.1"/>
    <property type="molecule type" value="Genomic_DNA"/>
</dbReference>
<reference evidence="2 3" key="1">
    <citation type="journal article" date="2022" name="Environ. Microbiol. Rep.">
        <title>Eco-phylogenetic analyses reveal divergent evolution of vitamin B12 metabolism in the marine bacterial family 'Psychromonadaceae'.</title>
        <authorList>
            <person name="Jin X."/>
            <person name="Yang Y."/>
            <person name="Cao H."/>
            <person name="Gao B."/>
            <person name="Zhao Z."/>
        </authorList>
    </citation>
    <scope>NUCLEOTIDE SEQUENCE [LARGE SCALE GENOMIC DNA]</scope>
    <source>
        <strain evidence="2 3">MKS20</strain>
    </source>
</reference>
<evidence type="ECO:0000313" key="3">
    <source>
        <dbReference type="Proteomes" id="UP001201273"/>
    </source>
</evidence>
<evidence type="ECO:0000313" key="2">
    <source>
        <dbReference type="EMBL" id="MCE2593850.1"/>
    </source>
</evidence>
<organism evidence="2 3">
    <name type="scientific">Motilimonas cestriensis</name>
    <dbReference type="NCBI Taxonomy" id="2742685"/>
    <lineage>
        <taxon>Bacteria</taxon>
        <taxon>Pseudomonadati</taxon>
        <taxon>Pseudomonadota</taxon>
        <taxon>Gammaproteobacteria</taxon>
        <taxon>Alteromonadales</taxon>
        <taxon>Alteromonadales genera incertae sedis</taxon>
        <taxon>Motilimonas</taxon>
    </lineage>
</organism>
<evidence type="ECO:0000256" key="1">
    <source>
        <dbReference type="SAM" id="Phobius"/>
    </source>
</evidence>
<keyword evidence="1" id="KW-1133">Transmembrane helix</keyword>
<keyword evidence="3" id="KW-1185">Reference proteome</keyword>
<protein>
    <submittedName>
        <fullName evidence="2">Uncharacterized protein</fullName>
    </submittedName>
</protein>
<feature type="transmembrane region" description="Helical" evidence="1">
    <location>
        <begin position="57"/>
        <end position="78"/>
    </location>
</feature>